<evidence type="ECO:0000259" key="9">
    <source>
        <dbReference type="PROSITE" id="PS51085"/>
    </source>
</evidence>
<feature type="domain" description="2Fe-2S ferredoxin-type" evidence="9">
    <location>
        <begin position="1"/>
        <end position="84"/>
    </location>
</feature>
<evidence type="ECO:0000256" key="7">
    <source>
        <dbReference type="ARBA" id="ARBA00023014"/>
    </source>
</evidence>
<dbReference type="Gene3D" id="3.10.20.30">
    <property type="match status" value="1"/>
</dbReference>
<evidence type="ECO:0000256" key="3">
    <source>
        <dbReference type="ARBA" id="ARBA00022714"/>
    </source>
</evidence>
<dbReference type="InterPro" id="IPR012675">
    <property type="entry name" value="Beta-grasp_dom_sf"/>
</dbReference>
<keyword evidence="3" id="KW-0001">2Fe-2S</keyword>
<keyword evidence="5" id="KW-0249">Electron transport</keyword>
<dbReference type="Proteomes" id="UP000218113">
    <property type="component" value="Unassembled WGS sequence"/>
</dbReference>
<keyword evidence="4" id="KW-0479">Metal-binding</keyword>
<keyword evidence="2" id="KW-0813">Transport</keyword>
<dbReference type="PANTHER" id="PTHR43112">
    <property type="entry name" value="FERREDOXIN"/>
    <property type="match status" value="1"/>
</dbReference>
<evidence type="ECO:0000313" key="10">
    <source>
        <dbReference type="EMBL" id="PCI28549.1"/>
    </source>
</evidence>
<dbReference type="GO" id="GO:0051537">
    <property type="term" value="F:2 iron, 2 sulfur cluster binding"/>
    <property type="evidence" value="ECO:0007669"/>
    <property type="project" value="UniProtKB-KW"/>
</dbReference>
<gene>
    <name evidence="10" type="ORF">COB67_06110</name>
</gene>
<evidence type="ECO:0000256" key="4">
    <source>
        <dbReference type="ARBA" id="ARBA00022723"/>
    </source>
</evidence>
<sequence length="84" mass="9164">MIYFKKTGVEAENIEGKSILEIAALKGVKMQSLCKKGLCGTCKTKMLSGEVEMKNPFALFKNEKEEGIILTCIAHAKGDVVLDV</sequence>
<comment type="similarity">
    <text evidence="1">Belongs to the 2Fe2S plant-type ferredoxin family.</text>
</comment>
<dbReference type="CDD" id="cd00207">
    <property type="entry name" value="fer2"/>
    <property type="match status" value="1"/>
</dbReference>
<proteinExistence type="inferred from homology"/>
<comment type="cofactor">
    <cofactor evidence="8">
        <name>[2Fe-2S] cluster</name>
        <dbReference type="ChEBI" id="CHEBI:190135"/>
    </cofactor>
</comment>
<dbReference type="InterPro" id="IPR006058">
    <property type="entry name" value="2Fe2S_fd_BS"/>
</dbReference>
<protein>
    <recommendedName>
        <fullName evidence="9">2Fe-2S ferredoxin-type domain-containing protein</fullName>
    </recommendedName>
</protein>
<keyword evidence="7" id="KW-0411">Iron-sulfur</keyword>
<dbReference type="PROSITE" id="PS51085">
    <property type="entry name" value="2FE2S_FER_2"/>
    <property type="match status" value="1"/>
</dbReference>
<dbReference type="SUPFAM" id="SSF54292">
    <property type="entry name" value="2Fe-2S ferredoxin-like"/>
    <property type="match status" value="1"/>
</dbReference>
<evidence type="ECO:0000256" key="5">
    <source>
        <dbReference type="ARBA" id="ARBA00022982"/>
    </source>
</evidence>
<evidence type="ECO:0000256" key="1">
    <source>
        <dbReference type="ARBA" id="ARBA00007874"/>
    </source>
</evidence>
<dbReference type="PANTHER" id="PTHR43112:SF3">
    <property type="entry name" value="FERREDOXIN-2, CHLOROPLASTIC"/>
    <property type="match status" value="1"/>
</dbReference>
<dbReference type="AlphaFoldDB" id="A0A2A4T5J7"/>
<accession>A0A2A4T5J7</accession>
<evidence type="ECO:0000256" key="2">
    <source>
        <dbReference type="ARBA" id="ARBA00022448"/>
    </source>
</evidence>
<dbReference type="GO" id="GO:0046872">
    <property type="term" value="F:metal ion binding"/>
    <property type="evidence" value="ECO:0007669"/>
    <property type="project" value="UniProtKB-KW"/>
</dbReference>
<dbReference type="InterPro" id="IPR036010">
    <property type="entry name" value="2Fe-2S_ferredoxin-like_sf"/>
</dbReference>
<dbReference type="InterPro" id="IPR001041">
    <property type="entry name" value="2Fe-2S_ferredoxin-type"/>
</dbReference>
<organism evidence="10 11">
    <name type="scientific">SAR324 cluster bacterium</name>
    <dbReference type="NCBI Taxonomy" id="2024889"/>
    <lineage>
        <taxon>Bacteria</taxon>
        <taxon>Deltaproteobacteria</taxon>
        <taxon>SAR324 cluster</taxon>
    </lineage>
</organism>
<evidence type="ECO:0000256" key="8">
    <source>
        <dbReference type="ARBA" id="ARBA00034078"/>
    </source>
</evidence>
<evidence type="ECO:0000256" key="6">
    <source>
        <dbReference type="ARBA" id="ARBA00023004"/>
    </source>
</evidence>
<name>A0A2A4T5J7_9DELT</name>
<dbReference type="PROSITE" id="PS00197">
    <property type="entry name" value="2FE2S_FER_1"/>
    <property type="match status" value="1"/>
</dbReference>
<evidence type="ECO:0000313" key="11">
    <source>
        <dbReference type="Proteomes" id="UP000218113"/>
    </source>
</evidence>
<reference evidence="11" key="1">
    <citation type="submission" date="2017-08" db="EMBL/GenBank/DDBJ databases">
        <title>A dynamic microbial community with high functional redundancy inhabits the cold, oxic subseafloor aquifer.</title>
        <authorList>
            <person name="Tully B.J."/>
            <person name="Wheat C.G."/>
            <person name="Glazer B.T."/>
            <person name="Huber J.A."/>
        </authorList>
    </citation>
    <scope>NUCLEOTIDE SEQUENCE [LARGE SCALE GENOMIC DNA]</scope>
</reference>
<keyword evidence="6" id="KW-0408">Iron</keyword>
<dbReference type="Pfam" id="PF00111">
    <property type="entry name" value="Fer2"/>
    <property type="match status" value="1"/>
</dbReference>
<comment type="caution">
    <text evidence="10">The sequence shown here is derived from an EMBL/GenBank/DDBJ whole genome shotgun (WGS) entry which is preliminary data.</text>
</comment>
<dbReference type="EMBL" id="NVSR01000031">
    <property type="protein sequence ID" value="PCI28549.1"/>
    <property type="molecule type" value="Genomic_DNA"/>
</dbReference>